<accession>A0A445MUE8</accession>
<reference evidence="2" key="1">
    <citation type="submission" date="2018-01" db="EMBL/GenBank/DDBJ databases">
        <authorList>
            <person name="Regsiter A."/>
            <person name="William W."/>
        </authorList>
    </citation>
    <scope>NUCLEOTIDE SEQUENCE</scope>
    <source>
        <strain evidence="2">TRIP AH-1</strain>
    </source>
</reference>
<evidence type="ECO:0008006" key="3">
    <source>
        <dbReference type="Google" id="ProtNLM"/>
    </source>
</evidence>
<dbReference type="SUPFAM" id="SSF53649">
    <property type="entry name" value="Alkaline phosphatase-like"/>
    <property type="match status" value="1"/>
</dbReference>
<organism evidence="2">
    <name type="scientific">uncultured Desulfobacterium sp</name>
    <dbReference type="NCBI Taxonomy" id="201089"/>
    <lineage>
        <taxon>Bacteria</taxon>
        <taxon>Pseudomonadati</taxon>
        <taxon>Thermodesulfobacteriota</taxon>
        <taxon>Desulfobacteria</taxon>
        <taxon>Desulfobacterales</taxon>
        <taxon>Desulfobacteriaceae</taxon>
        <taxon>Desulfobacterium</taxon>
        <taxon>environmental samples</taxon>
    </lineage>
</organism>
<dbReference type="InterPro" id="IPR002591">
    <property type="entry name" value="Phosphodiest/P_Trfase"/>
</dbReference>
<sequence length="708" mass="80490">MEIRAKFNISGKFIHLIGQILFLLYLPCKAEAYIGPGAGFAVAGSFMAMFIAIILALFTLFSWPVRYVIRAIRGRKTFSRSKVRRIVILGLDGLDPDLVERFIEEGKLPNFDKLRNQGCFRRLETTIPSISPVAWSSFQTGVNPGKHNIFDFLKRDKITYQPILSSVDIRAPRRKMDLGNYQFPLGKANIRLLRKAKPFWNILGEHGIFSSVIRVPITFPPEKFSGVQLSAMCVPDLRGTQGMFSFYTTQKKDQYEKTGGETFFVIMEGDTIKAELPGPDNPFRKDNKTLKLPFIIVKRDEESVDIRINGITFTLNKGIYSEWVKVSFKAVPGIRIRGICKFLLLNVTPDFELYVTPINIDPEKPAMPISHPSVYSTYFAKLIGSYATLGLAEDTWALNEKILGDEDFISQCIRFDEEREKMFVDSLDKVRQGLCVCVFDGTDRIQHTFWRYIDDHPINFGQRQKHMQHRGAIEEVYKRMDTLVGKTLAKCNDKDTVFMVISDHGFTSFRYGIDLNRWLEENGYLSVKNGKRDGKHLSSIDWSRTRAFAIGLAGIYLNIKGRESKGIVDPGEEADLLRKEIIEKLTGLRDTIRDNLAINQVYNALEVYRGPYKDDAPDLIIGYNRGYRASWETAIGQVTEDVFHENTKAWSGDHCVDPSLVPGVLFCNRPIADDTPRLMDIGPTVLDMFGIDVPGYMDGRPLDIKVLL</sequence>
<dbReference type="InterPro" id="IPR017850">
    <property type="entry name" value="Alkaline_phosphatase_core_sf"/>
</dbReference>
<evidence type="ECO:0000256" key="1">
    <source>
        <dbReference type="SAM" id="Phobius"/>
    </source>
</evidence>
<keyword evidence="1" id="KW-0472">Membrane</keyword>
<proteinExistence type="predicted"/>
<dbReference type="Gene3D" id="3.40.720.10">
    <property type="entry name" value="Alkaline Phosphatase, subunit A"/>
    <property type="match status" value="2"/>
</dbReference>
<dbReference type="Pfam" id="PF01663">
    <property type="entry name" value="Phosphodiest"/>
    <property type="match status" value="2"/>
</dbReference>
<name>A0A445MUE8_9BACT</name>
<feature type="transmembrane region" description="Helical" evidence="1">
    <location>
        <begin position="40"/>
        <end position="63"/>
    </location>
</feature>
<keyword evidence="1" id="KW-1133">Transmembrane helix</keyword>
<evidence type="ECO:0000313" key="2">
    <source>
        <dbReference type="EMBL" id="SPD73127.1"/>
    </source>
</evidence>
<dbReference type="EMBL" id="OJIN01000080">
    <property type="protein sequence ID" value="SPD73127.1"/>
    <property type="molecule type" value="Genomic_DNA"/>
</dbReference>
<keyword evidence="1" id="KW-0812">Transmembrane</keyword>
<protein>
    <recommendedName>
        <fullName evidence="3">Type I phosphodiesterase/nucleotide pyrophosphatase</fullName>
    </recommendedName>
</protein>
<gene>
    <name evidence="2" type="ORF">PITCH_A1700003</name>
</gene>
<dbReference type="AlphaFoldDB" id="A0A445MUE8"/>